<feature type="domain" description="NqrA N-terminal barrel-sandwich hybrid" evidence="8">
    <location>
        <begin position="21"/>
        <end position="86"/>
    </location>
</feature>
<evidence type="ECO:0000313" key="12">
    <source>
        <dbReference type="Proteomes" id="UP000295351"/>
    </source>
</evidence>
<name>A0A4R2D443_SHIGR</name>
<evidence type="ECO:0000256" key="1">
    <source>
        <dbReference type="ARBA" id="ARBA00022448"/>
    </source>
</evidence>
<dbReference type="PANTHER" id="PTHR37839:SF1">
    <property type="entry name" value="NA(+)-TRANSLOCATING NADH-QUINONE REDUCTASE SUBUNIT A"/>
    <property type="match status" value="1"/>
</dbReference>
<keyword evidence="12" id="KW-1185">Reference proteome</keyword>
<feature type="domain" description="NqrA second alpha/beta" evidence="10">
    <location>
        <begin position="109"/>
        <end position="252"/>
    </location>
</feature>
<dbReference type="Pfam" id="PF05896">
    <property type="entry name" value="NQRA_N"/>
    <property type="match status" value="1"/>
</dbReference>
<dbReference type="Pfam" id="PF11973">
    <property type="entry name" value="NQRA_SLBB"/>
    <property type="match status" value="1"/>
</dbReference>
<dbReference type="Proteomes" id="UP000295351">
    <property type="component" value="Unassembled WGS sequence"/>
</dbReference>
<organism evidence="11 12">
    <name type="scientific">Shinella granuli</name>
    <dbReference type="NCBI Taxonomy" id="323621"/>
    <lineage>
        <taxon>Bacteria</taxon>
        <taxon>Pseudomonadati</taxon>
        <taxon>Pseudomonadota</taxon>
        <taxon>Alphaproteobacteria</taxon>
        <taxon>Hyphomicrobiales</taxon>
        <taxon>Rhizobiaceae</taxon>
        <taxon>Shinella</taxon>
    </lineage>
</organism>
<evidence type="ECO:0000256" key="3">
    <source>
        <dbReference type="ARBA" id="ARBA00023027"/>
    </source>
</evidence>
<keyword evidence="3" id="KW-0520">NAD</keyword>
<keyword evidence="7" id="KW-0739">Sodium transport</keyword>
<comment type="caution">
    <text evidence="11">The sequence shown here is derived from an EMBL/GenBank/DDBJ whole genome shotgun (WGS) entry which is preliminary data.</text>
</comment>
<evidence type="ECO:0000259" key="10">
    <source>
        <dbReference type="Pfam" id="PF24836"/>
    </source>
</evidence>
<dbReference type="Pfam" id="PF24836">
    <property type="entry name" value="NQRA_2nd"/>
    <property type="match status" value="1"/>
</dbReference>
<proteinExistence type="predicted"/>
<dbReference type="GO" id="GO:0016655">
    <property type="term" value="F:oxidoreductase activity, acting on NAD(P)H, quinone or similar compound as acceptor"/>
    <property type="evidence" value="ECO:0007669"/>
    <property type="project" value="InterPro"/>
</dbReference>
<dbReference type="InterPro" id="IPR008703">
    <property type="entry name" value="NqrA"/>
</dbReference>
<reference evidence="11 12" key="1">
    <citation type="submission" date="2019-03" db="EMBL/GenBank/DDBJ databases">
        <title>Genomic Encyclopedia of Type Strains, Phase IV (KMG-IV): sequencing the most valuable type-strain genomes for metagenomic binning, comparative biology and taxonomic classification.</title>
        <authorList>
            <person name="Goeker M."/>
        </authorList>
    </citation>
    <scope>NUCLEOTIDE SEQUENCE [LARGE SCALE GENOMIC DNA]</scope>
    <source>
        <strain evidence="11 12">DSM 18401</strain>
    </source>
</reference>
<keyword evidence="4" id="KW-0915">Sodium</keyword>
<keyword evidence="2" id="KW-1278">Translocase</keyword>
<gene>
    <name evidence="11" type="ORF">EV665_105206</name>
</gene>
<dbReference type="EMBL" id="SLVX01000005">
    <property type="protein sequence ID" value="TCN46119.1"/>
    <property type="molecule type" value="Genomic_DNA"/>
</dbReference>
<dbReference type="RefSeq" id="WP_133034143.1">
    <property type="nucleotide sequence ID" value="NZ_BAABEI010000002.1"/>
</dbReference>
<dbReference type="InterPro" id="IPR056148">
    <property type="entry name" value="NQRA_2nd"/>
</dbReference>
<keyword evidence="1" id="KW-0813">Transport</keyword>
<keyword evidence="5" id="KW-0406">Ion transport</keyword>
<evidence type="ECO:0000256" key="2">
    <source>
        <dbReference type="ARBA" id="ARBA00022967"/>
    </source>
</evidence>
<feature type="domain" description="Na(+)-translocating NADH-quinone reductase subunit A C-terminal" evidence="9">
    <location>
        <begin position="259"/>
        <end position="305"/>
    </location>
</feature>
<dbReference type="AlphaFoldDB" id="A0A4R2D443"/>
<evidence type="ECO:0000256" key="5">
    <source>
        <dbReference type="ARBA" id="ARBA00023065"/>
    </source>
</evidence>
<dbReference type="GO" id="GO:0006814">
    <property type="term" value="P:sodium ion transport"/>
    <property type="evidence" value="ECO:0007669"/>
    <property type="project" value="UniProtKB-KW"/>
</dbReference>
<dbReference type="InterPro" id="IPR056147">
    <property type="entry name" value="NQRA_N"/>
</dbReference>
<evidence type="ECO:0000256" key="7">
    <source>
        <dbReference type="ARBA" id="ARBA00023201"/>
    </source>
</evidence>
<keyword evidence="6 11" id="KW-0830">Ubiquinone</keyword>
<protein>
    <submittedName>
        <fullName evidence="11">Na+-transporting NADH:ubiquinone oxidoreductase subunit A</fullName>
    </submittedName>
</protein>
<sequence length="418" mass="44207">MDFLASGSKEEKAGPTIETEITDQCALFAQPEDDFRVEVLVARGARVAQGMPVLRSRRHPELTLVAPVAGEVAAIDLGPGRRLSRVLFFHVPEAGRHQHDVAAAGGGDAAAVRALLLSAGLWPSFRSRPFGRIPAPGETPAAIFVMALDTRPDAPSPRLALDGREEDLATGLRALAGLTEGAVVVCQDQGPDIGGMAGLGARCHIRKVAPIHPHGLAGFQLAACHPAGPGHTVWDIHAEDVAGIGALLRTGLVPETRLVSVAGSALRERRLVRCQPGADLRALSYDIARPGPHRLLSGSMLDGVESRWLGRWHRQVTGIAEASRDDRLHWFSAALRRARRPLPIIPTAALDQAFGGVLPAAPLVRAIASNDAETATRLGALSLTEEDMALADYVTGASPRLSAMLRGMLDRIAAEEAA</sequence>
<accession>A0A4R2D443</accession>
<evidence type="ECO:0000313" key="11">
    <source>
        <dbReference type="EMBL" id="TCN46119.1"/>
    </source>
</evidence>
<evidence type="ECO:0000259" key="8">
    <source>
        <dbReference type="Pfam" id="PF05896"/>
    </source>
</evidence>
<evidence type="ECO:0000256" key="6">
    <source>
        <dbReference type="ARBA" id="ARBA00023075"/>
    </source>
</evidence>
<dbReference type="InterPro" id="IPR022615">
    <property type="entry name" value="NqrA_C_domain"/>
</dbReference>
<evidence type="ECO:0000259" key="9">
    <source>
        <dbReference type="Pfam" id="PF11973"/>
    </source>
</evidence>
<dbReference type="PANTHER" id="PTHR37839">
    <property type="entry name" value="NA(+)-TRANSLOCATING NADH-QUINONE REDUCTASE SUBUNIT A"/>
    <property type="match status" value="1"/>
</dbReference>
<evidence type="ECO:0000256" key="4">
    <source>
        <dbReference type="ARBA" id="ARBA00023053"/>
    </source>
</evidence>